<accession>A0AAW2T605</accession>
<reference evidence="1" key="1">
    <citation type="submission" date="2020-06" db="EMBL/GenBank/DDBJ databases">
        <authorList>
            <person name="Li T."/>
            <person name="Hu X."/>
            <person name="Zhang T."/>
            <person name="Song X."/>
            <person name="Zhang H."/>
            <person name="Dai N."/>
            <person name="Sheng W."/>
            <person name="Hou X."/>
            <person name="Wei L."/>
        </authorList>
    </citation>
    <scope>NUCLEOTIDE SEQUENCE</scope>
    <source>
        <strain evidence="1">G02</strain>
        <tissue evidence="1">Leaf</tissue>
    </source>
</reference>
<protein>
    <submittedName>
        <fullName evidence="1">Uncharacterized protein</fullName>
    </submittedName>
</protein>
<name>A0AAW2T605_SESRA</name>
<organism evidence="1">
    <name type="scientific">Sesamum radiatum</name>
    <name type="common">Black benniseed</name>
    <dbReference type="NCBI Taxonomy" id="300843"/>
    <lineage>
        <taxon>Eukaryota</taxon>
        <taxon>Viridiplantae</taxon>
        <taxon>Streptophyta</taxon>
        <taxon>Embryophyta</taxon>
        <taxon>Tracheophyta</taxon>
        <taxon>Spermatophyta</taxon>
        <taxon>Magnoliopsida</taxon>
        <taxon>eudicotyledons</taxon>
        <taxon>Gunneridae</taxon>
        <taxon>Pentapetalae</taxon>
        <taxon>asterids</taxon>
        <taxon>lamiids</taxon>
        <taxon>Lamiales</taxon>
        <taxon>Pedaliaceae</taxon>
        <taxon>Sesamum</taxon>
    </lineage>
</organism>
<dbReference type="AlphaFoldDB" id="A0AAW2T605"/>
<gene>
    <name evidence="1" type="ORF">Sradi_2340500</name>
</gene>
<dbReference type="EMBL" id="JACGWJ010000009">
    <property type="protein sequence ID" value="KAL0399972.1"/>
    <property type="molecule type" value="Genomic_DNA"/>
</dbReference>
<proteinExistence type="predicted"/>
<comment type="caution">
    <text evidence="1">The sequence shown here is derived from an EMBL/GenBank/DDBJ whole genome shotgun (WGS) entry which is preliminary data.</text>
</comment>
<reference evidence="1" key="2">
    <citation type="journal article" date="2024" name="Plant">
        <title>Genomic evolution and insights into agronomic trait innovations of Sesamum species.</title>
        <authorList>
            <person name="Miao H."/>
            <person name="Wang L."/>
            <person name="Qu L."/>
            <person name="Liu H."/>
            <person name="Sun Y."/>
            <person name="Le M."/>
            <person name="Wang Q."/>
            <person name="Wei S."/>
            <person name="Zheng Y."/>
            <person name="Lin W."/>
            <person name="Duan Y."/>
            <person name="Cao H."/>
            <person name="Xiong S."/>
            <person name="Wang X."/>
            <person name="Wei L."/>
            <person name="Li C."/>
            <person name="Ma Q."/>
            <person name="Ju M."/>
            <person name="Zhao R."/>
            <person name="Li G."/>
            <person name="Mu C."/>
            <person name="Tian Q."/>
            <person name="Mei H."/>
            <person name="Zhang T."/>
            <person name="Gao T."/>
            <person name="Zhang H."/>
        </authorList>
    </citation>
    <scope>NUCLEOTIDE SEQUENCE</scope>
    <source>
        <strain evidence="1">G02</strain>
    </source>
</reference>
<sequence length="152" mass="16602">MLADVGYTSLSLSSVRDVVGGWQAVCADMHAHRQADAPCAEIYGRQGARVRIEADALGKQSEQVRTTSAAWAIGCARVQTGSAGWRQNTHRCGTASACWQMVGMKYSRWTVILGRLARLCAWVAQRCRWPRRRAHMVDRQTAVGSGQGLVVG</sequence>
<evidence type="ECO:0000313" key="1">
    <source>
        <dbReference type="EMBL" id="KAL0399972.1"/>
    </source>
</evidence>